<dbReference type="RefSeq" id="WP_056936339.1">
    <property type="nucleotide sequence ID" value="NZ_BJYB01000010.1"/>
</dbReference>
<dbReference type="SUPFAM" id="SSF56300">
    <property type="entry name" value="Metallo-dependent phosphatases"/>
    <property type="match status" value="1"/>
</dbReference>
<dbReference type="PIRSF" id="PIRSF000883">
    <property type="entry name" value="Pesterase_MJ0912"/>
    <property type="match status" value="1"/>
</dbReference>
<dbReference type="GO" id="GO:0016791">
    <property type="term" value="F:phosphatase activity"/>
    <property type="evidence" value="ECO:0007669"/>
    <property type="project" value="TreeGrafter"/>
</dbReference>
<dbReference type="GO" id="GO:0005737">
    <property type="term" value="C:cytoplasm"/>
    <property type="evidence" value="ECO:0007669"/>
    <property type="project" value="TreeGrafter"/>
</dbReference>
<evidence type="ECO:0000256" key="1">
    <source>
        <dbReference type="ARBA" id="ARBA00008950"/>
    </source>
</evidence>
<dbReference type="InterPro" id="IPR050126">
    <property type="entry name" value="Ap4A_hydrolase"/>
</dbReference>
<proteinExistence type="inferred from homology"/>
<gene>
    <name evidence="3" type="ORF">IV66_GL001728</name>
</gene>
<dbReference type="InterPro" id="IPR029052">
    <property type="entry name" value="Metallo-depent_PP-like"/>
</dbReference>
<feature type="domain" description="Calcineurin-like phosphoesterase" evidence="2">
    <location>
        <begin position="4"/>
        <end position="209"/>
    </location>
</feature>
<dbReference type="InterPro" id="IPR024654">
    <property type="entry name" value="Calcineurin-like_PHP_lpxH"/>
</dbReference>
<dbReference type="AlphaFoldDB" id="A0A0R2LUD4"/>
<organism evidence="3 4">
    <name type="scientific">Ligilactobacillus pobuzihii</name>
    <dbReference type="NCBI Taxonomy" id="449659"/>
    <lineage>
        <taxon>Bacteria</taxon>
        <taxon>Bacillati</taxon>
        <taxon>Bacillota</taxon>
        <taxon>Bacilli</taxon>
        <taxon>Lactobacillales</taxon>
        <taxon>Lactobacillaceae</taxon>
        <taxon>Ligilactobacillus</taxon>
    </lineage>
</organism>
<dbReference type="EMBL" id="JQCN01000004">
    <property type="protein sequence ID" value="KRO02058.1"/>
    <property type="molecule type" value="Genomic_DNA"/>
</dbReference>
<dbReference type="OrthoDB" id="9813918at2"/>
<dbReference type="PANTHER" id="PTHR42850">
    <property type="entry name" value="METALLOPHOSPHOESTERASE"/>
    <property type="match status" value="1"/>
</dbReference>
<comment type="caution">
    <text evidence="3">The sequence shown here is derived from an EMBL/GenBank/DDBJ whole genome shotgun (WGS) entry which is preliminary data.</text>
</comment>
<dbReference type="InterPro" id="IPR011152">
    <property type="entry name" value="Pesterase_MJ0912"/>
</dbReference>
<protein>
    <submittedName>
        <fullName evidence="3">Ser Thr protein phosphatase</fullName>
    </submittedName>
</protein>
<sequence length="287" mass="32027">MQQKIAVISDSHGNATALQAAVSDALKQGADEFWSLGDMVVGGGNSEECMQILDQINLTQVLLGNWEDNFNLELIQPNYDIKHDSLAVYFTMLAKYDSEHLSQKHQAALKKLPMTGHKEVGPLVFSLTHNLPDQNHGHTLYPDQAQVNFNQLALDQDIDVAIFAHIHSPLWRYTSSGQIILNPGSVGRPWDPRAKLLKNRAASYVLLTISENGLDDVDFRRAPYDPEIELKKAADNGFPYVDLERKLLITGNSSTHNGPLLEKINARRGYNDEAAEFLAQLKTKLDQ</sequence>
<dbReference type="Pfam" id="PF12850">
    <property type="entry name" value="Metallophos_2"/>
    <property type="match status" value="1"/>
</dbReference>
<dbReference type="Gene3D" id="3.60.21.10">
    <property type="match status" value="1"/>
</dbReference>
<evidence type="ECO:0000313" key="3">
    <source>
        <dbReference type="EMBL" id="KRO02058.1"/>
    </source>
</evidence>
<dbReference type="Proteomes" id="UP000051886">
    <property type="component" value="Unassembled WGS sequence"/>
</dbReference>
<dbReference type="PANTHER" id="PTHR42850:SF2">
    <property type="entry name" value="BLL5683 PROTEIN"/>
    <property type="match status" value="1"/>
</dbReference>
<dbReference type="PATRIC" id="fig|449659.4.peg.1764"/>
<name>A0A0R2LUD4_9LACO</name>
<reference evidence="3 4" key="1">
    <citation type="journal article" date="2015" name="Genome Announc.">
        <title>Expanding the biotechnology potential of lactobacilli through comparative genomics of 213 strains and associated genera.</title>
        <authorList>
            <person name="Sun Z."/>
            <person name="Harris H.M."/>
            <person name="McCann A."/>
            <person name="Guo C."/>
            <person name="Argimon S."/>
            <person name="Zhang W."/>
            <person name="Yang X."/>
            <person name="Jeffery I.B."/>
            <person name="Cooney J.C."/>
            <person name="Kagawa T.F."/>
            <person name="Liu W."/>
            <person name="Song Y."/>
            <person name="Salvetti E."/>
            <person name="Wrobel A."/>
            <person name="Rasinkangas P."/>
            <person name="Parkhill J."/>
            <person name="Rea M.C."/>
            <person name="O'Sullivan O."/>
            <person name="Ritari J."/>
            <person name="Douillard F.P."/>
            <person name="Paul Ross R."/>
            <person name="Yang R."/>
            <person name="Briner A.E."/>
            <person name="Felis G.E."/>
            <person name="de Vos W.M."/>
            <person name="Barrangou R."/>
            <person name="Klaenhammer T.R."/>
            <person name="Caufield P.W."/>
            <person name="Cui Y."/>
            <person name="Zhang H."/>
            <person name="O'Toole P.W."/>
        </authorList>
    </citation>
    <scope>NUCLEOTIDE SEQUENCE [LARGE SCALE GENOMIC DNA]</scope>
    <source>
        <strain evidence="3 4">NBRC 103219</strain>
    </source>
</reference>
<evidence type="ECO:0000313" key="4">
    <source>
        <dbReference type="Proteomes" id="UP000051886"/>
    </source>
</evidence>
<comment type="similarity">
    <text evidence="1">Belongs to the metallophosphoesterase superfamily. YfcE family.</text>
</comment>
<accession>A0A0R2LUD4</accession>
<evidence type="ECO:0000259" key="2">
    <source>
        <dbReference type="Pfam" id="PF12850"/>
    </source>
</evidence>
<dbReference type="STRING" id="449659.IV66_GL001728"/>
<keyword evidence="4" id="KW-1185">Reference proteome</keyword>